<dbReference type="SUPFAM" id="SSF81345">
    <property type="entry name" value="ABC transporter involved in vitamin B12 uptake, BtuC"/>
    <property type="match status" value="1"/>
</dbReference>
<evidence type="ECO:0000256" key="2">
    <source>
        <dbReference type="ARBA" id="ARBA00007935"/>
    </source>
</evidence>
<accession>A0A1D2YTE8</accession>
<evidence type="ECO:0000313" key="10">
    <source>
        <dbReference type="Proteomes" id="UP000243739"/>
    </source>
</evidence>
<feature type="transmembrane region" description="Helical" evidence="8">
    <location>
        <begin position="246"/>
        <end position="275"/>
    </location>
</feature>
<dbReference type="STRING" id="337097.BHF71_10480"/>
<keyword evidence="4" id="KW-1003">Cell membrane</keyword>
<protein>
    <submittedName>
        <fullName evidence="9">Iron ABC transporter</fullName>
    </submittedName>
</protein>
<dbReference type="CDD" id="cd06550">
    <property type="entry name" value="TM_ABC_iron-siderophores_like"/>
    <property type="match status" value="1"/>
</dbReference>
<evidence type="ECO:0000256" key="3">
    <source>
        <dbReference type="ARBA" id="ARBA00022448"/>
    </source>
</evidence>
<evidence type="ECO:0000256" key="1">
    <source>
        <dbReference type="ARBA" id="ARBA00004651"/>
    </source>
</evidence>
<dbReference type="GO" id="GO:0033214">
    <property type="term" value="P:siderophore-iron import into cell"/>
    <property type="evidence" value="ECO:0007669"/>
    <property type="project" value="TreeGrafter"/>
</dbReference>
<dbReference type="Gene3D" id="1.10.3470.10">
    <property type="entry name" value="ABC transporter involved in vitamin B12 uptake, BtuC"/>
    <property type="match status" value="1"/>
</dbReference>
<dbReference type="EMBL" id="MIJF01000042">
    <property type="protein sequence ID" value="OEF98963.1"/>
    <property type="molecule type" value="Genomic_DNA"/>
</dbReference>
<feature type="transmembrane region" description="Helical" evidence="8">
    <location>
        <begin position="287"/>
        <end position="310"/>
    </location>
</feature>
<feature type="transmembrane region" description="Helical" evidence="8">
    <location>
        <begin position="126"/>
        <end position="146"/>
    </location>
</feature>
<dbReference type="PANTHER" id="PTHR30472">
    <property type="entry name" value="FERRIC ENTEROBACTIN TRANSPORT SYSTEM PERMEASE PROTEIN"/>
    <property type="match status" value="1"/>
</dbReference>
<dbReference type="OrthoDB" id="9811721at2"/>
<sequence>MNNKRFFWTGGLFLLLLFSIILTIMIGAVKVPIETTVRILLGHIPFLDIDQNWTSSQDSIIWNLRLPRTFLAILIGAMLSLSGVAFQGILHNPLAEPYILGVSSGAALGAATTIIFLNQNLFIGQLTLPFFALIGSLITLGLVLLLSNVKKQRGNETLILAGVVIQSLSGAILTFLIAISGEQMQSIIFWMMGSLANKDWIDIFIILPIFIIGMIYLFTQSRVLNVMALGERAAIHLGVNVARKKLIILIVASMLAASAVSIVGIIGFVGLVIPHLIRLLIGPDHRILLPVSTLAGAIFLLWTDTLARIVIDSREVPIGVLTAFIGAPVFAYFLRKGLKEGS</sequence>
<evidence type="ECO:0000256" key="7">
    <source>
        <dbReference type="ARBA" id="ARBA00023136"/>
    </source>
</evidence>
<dbReference type="InterPro" id="IPR037294">
    <property type="entry name" value="ABC_BtuC-like"/>
</dbReference>
<keyword evidence="3" id="KW-0813">Transport</keyword>
<dbReference type="GO" id="GO:0022857">
    <property type="term" value="F:transmembrane transporter activity"/>
    <property type="evidence" value="ECO:0007669"/>
    <property type="project" value="InterPro"/>
</dbReference>
<dbReference type="FunFam" id="1.10.3470.10:FF:000001">
    <property type="entry name" value="Vitamin B12 ABC transporter permease BtuC"/>
    <property type="match status" value="1"/>
</dbReference>
<keyword evidence="7 8" id="KW-0472">Membrane</keyword>
<comment type="similarity">
    <text evidence="2">Belongs to the binding-protein-dependent transport system permease family. FecCD subfamily.</text>
</comment>
<feature type="transmembrane region" description="Helical" evidence="8">
    <location>
        <begin position="316"/>
        <end position="334"/>
    </location>
</feature>
<keyword evidence="5 8" id="KW-0812">Transmembrane</keyword>
<name>A0A1D2YTE8_9BACI</name>
<dbReference type="AlphaFoldDB" id="A0A1D2YTE8"/>
<evidence type="ECO:0000256" key="4">
    <source>
        <dbReference type="ARBA" id="ARBA00022475"/>
    </source>
</evidence>
<evidence type="ECO:0000313" key="9">
    <source>
        <dbReference type="EMBL" id="OEF98963.1"/>
    </source>
</evidence>
<dbReference type="InterPro" id="IPR000522">
    <property type="entry name" value="ABC_transptr_permease_BtuC"/>
</dbReference>
<feature type="transmembrane region" description="Helical" evidence="8">
    <location>
        <begin position="200"/>
        <end position="219"/>
    </location>
</feature>
<dbReference type="Pfam" id="PF01032">
    <property type="entry name" value="FecCD"/>
    <property type="match status" value="1"/>
</dbReference>
<reference evidence="9 10" key="1">
    <citation type="submission" date="2016-09" db="EMBL/GenBank/DDBJ databases">
        <title>Draft genome sequence for the type strain of Vulcanibacillus modesticaldus BR, a strictly anaerobic, moderately thermophilic, and nitrate-reducing bacterium from deep sea-hydrothermal vents of the Mid-Atlantic Ridge.</title>
        <authorList>
            <person name="Abin C.A."/>
            <person name="Hollibaugh J.T."/>
        </authorList>
    </citation>
    <scope>NUCLEOTIDE SEQUENCE [LARGE SCALE GENOMIC DNA]</scope>
    <source>
        <strain evidence="9 10">BR</strain>
    </source>
</reference>
<feature type="transmembrane region" description="Helical" evidence="8">
    <location>
        <begin position="70"/>
        <end position="91"/>
    </location>
</feature>
<comment type="subcellular location">
    <subcellularLocation>
        <location evidence="1">Cell membrane</location>
        <topology evidence="1">Multi-pass membrane protein</topology>
    </subcellularLocation>
</comment>
<dbReference type="RefSeq" id="WP_069657163.1">
    <property type="nucleotide sequence ID" value="NZ_MIJF01000042.1"/>
</dbReference>
<proteinExistence type="inferred from homology"/>
<feature type="transmembrane region" description="Helical" evidence="8">
    <location>
        <begin position="6"/>
        <end position="29"/>
    </location>
</feature>
<keyword evidence="6 8" id="KW-1133">Transmembrane helix</keyword>
<gene>
    <name evidence="9" type="ORF">BHF71_10480</name>
</gene>
<dbReference type="Proteomes" id="UP000243739">
    <property type="component" value="Unassembled WGS sequence"/>
</dbReference>
<organism evidence="9 10">
    <name type="scientific">Vulcanibacillus modesticaldus</name>
    <dbReference type="NCBI Taxonomy" id="337097"/>
    <lineage>
        <taxon>Bacteria</taxon>
        <taxon>Bacillati</taxon>
        <taxon>Bacillota</taxon>
        <taxon>Bacilli</taxon>
        <taxon>Bacillales</taxon>
        <taxon>Bacillaceae</taxon>
        <taxon>Vulcanibacillus</taxon>
    </lineage>
</organism>
<comment type="caution">
    <text evidence="9">The sequence shown here is derived from an EMBL/GenBank/DDBJ whole genome shotgun (WGS) entry which is preliminary data.</text>
</comment>
<evidence type="ECO:0000256" key="5">
    <source>
        <dbReference type="ARBA" id="ARBA00022692"/>
    </source>
</evidence>
<keyword evidence="10" id="KW-1185">Reference proteome</keyword>
<dbReference type="GO" id="GO:0005886">
    <property type="term" value="C:plasma membrane"/>
    <property type="evidence" value="ECO:0007669"/>
    <property type="project" value="UniProtKB-SubCell"/>
</dbReference>
<evidence type="ECO:0000256" key="8">
    <source>
        <dbReference type="SAM" id="Phobius"/>
    </source>
</evidence>
<feature type="transmembrane region" description="Helical" evidence="8">
    <location>
        <begin position="97"/>
        <end position="117"/>
    </location>
</feature>
<evidence type="ECO:0000256" key="6">
    <source>
        <dbReference type="ARBA" id="ARBA00022989"/>
    </source>
</evidence>
<dbReference type="PANTHER" id="PTHR30472:SF25">
    <property type="entry name" value="ABC TRANSPORTER PERMEASE PROTEIN MJ0876-RELATED"/>
    <property type="match status" value="1"/>
</dbReference>
<feature type="transmembrane region" description="Helical" evidence="8">
    <location>
        <begin position="158"/>
        <end position="179"/>
    </location>
</feature>